<comment type="caution">
    <text evidence="2">The sequence shown here is derived from an EMBL/GenBank/DDBJ whole genome shotgun (WGS) entry which is preliminary data.</text>
</comment>
<keyword evidence="3" id="KW-1185">Reference proteome</keyword>
<dbReference type="AlphaFoldDB" id="B9XFU6"/>
<evidence type="ECO:0008006" key="4">
    <source>
        <dbReference type="Google" id="ProtNLM"/>
    </source>
</evidence>
<evidence type="ECO:0000256" key="1">
    <source>
        <dbReference type="SAM" id="MobiDB-lite"/>
    </source>
</evidence>
<sequence length="80" mass="9102">MTRFTMSHPTKVQLIERQTSHQWYINFPAAIAQAMDFSKGEQVQWTIADKGHLILSREAVPPDPIDLKKTPPSSPKSKRS</sequence>
<feature type="region of interest" description="Disordered" evidence="1">
    <location>
        <begin position="58"/>
        <end position="80"/>
    </location>
</feature>
<accession>B9XFU6</accession>
<proteinExistence type="predicted"/>
<name>B9XFU6_PEDPL</name>
<dbReference type="Proteomes" id="UP000003688">
    <property type="component" value="Unassembled WGS sequence"/>
</dbReference>
<dbReference type="EMBL" id="ABOX02000010">
    <property type="protein sequence ID" value="EEF61460.1"/>
    <property type="molecule type" value="Genomic_DNA"/>
</dbReference>
<protein>
    <recommendedName>
        <fullName evidence="4">AbrB/MazE/SpoVT family DNA-binding domain-containing protein</fullName>
    </recommendedName>
</protein>
<gene>
    <name evidence="2" type="ORF">Cflav_PD4481</name>
</gene>
<evidence type="ECO:0000313" key="2">
    <source>
        <dbReference type="EMBL" id="EEF61460.1"/>
    </source>
</evidence>
<evidence type="ECO:0000313" key="3">
    <source>
        <dbReference type="Proteomes" id="UP000003688"/>
    </source>
</evidence>
<organism evidence="2 3">
    <name type="scientific">Pedosphaera parvula (strain Ellin514)</name>
    <dbReference type="NCBI Taxonomy" id="320771"/>
    <lineage>
        <taxon>Bacteria</taxon>
        <taxon>Pseudomonadati</taxon>
        <taxon>Verrucomicrobiota</taxon>
        <taxon>Pedosphaerae</taxon>
        <taxon>Pedosphaerales</taxon>
        <taxon>Pedosphaeraceae</taxon>
        <taxon>Pedosphaera</taxon>
    </lineage>
</organism>
<reference evidence="2 3" key="1">
    <citation type="journal article" date="2011" name="J. Bacteriol.">
        <title>Genome sequence of 'Pedosphaera parvula' Ellin514, an aerobic Verrucomicrobial isolate from pasture soil.</title>
        <authorList>
            <person name="Kant R."/>
            <person name="van Passel M.W."/>
            <person name="Sangwan P."/>
            <person name="Palva A."/>
            <person name="Lucas S."/>
            <person name="Copeland A."/>
            <person name="Lapidus A."/>
            <person name="Glavina Del Rio T."/>
            <person name="Dalin E."/>
            <person name="Tice H."/>
            <person name="Bruce D."/>
            <person name="Goodwin L."/>
            <person name="Pitluck S."/>
            <person name="Chertkov O."/>
            <person name="Larimer F.W."/>
            <person name="Land M.L."/>
            <person name="Hauser L."/>
            <person name="Brettin T.S."/>
            <person name="Detter J.C."/>
            <person name="Han S."/>
            <person name="de Vos W.M."/>
            <person name="Janssen P.H."/>
            <person name="Smidt H."/>
        </authorList>
    </citation>
    <scope>NUCLEOTIDE SEQUENCE [LARGE SCALE GENOMIC DNA]</scope>
    <source>
        <strain evidence="2 3">Ellin514</strain>
    </source>
</reference>